<dbReference type="AlphaFoldDB" id="A0A401ZW33"/>
<keyword evidence="1" id="KW-0472">Membrane</keyword>
<evidence type="ECO:0000313" key="2">
    <source>
        <dbReference type="EMBL" id="GCE11098.1"/>
    </source>
</evidence>
<accession>A0A401ZW33</accession>
<feature type="transmembrane region" description="Helical" evidence="1">
    <location>
        <begin position="113"/>
        <end position="136"/>
    </location>
</feature>
<evidence type="ECO:0000256" key="1">
    <source>
        <dbReference type="SAM" id="Phobius"/>
    </source>
</evidence>
<protein>
    <submittedName>
        <fullName evidence="2">Uncharacterized protein</fullName>
    </submittedName>
</protein>
<dbReference type="Proteomes" id="UP000287352">
    <property type="component" value="Unassembled WGS sequence"/>
</dbReference>
<keyword evidence="3" id="KW-1185">Reference proteome</keyword>
<gene>
    <name evidence="2" type="ORF">KTT_09570</name>
</gene>
<sequence length="139" mass="15547">MNATLCRTRNTTDLALEAYSATQAEDQFATAPMAVVAPLFQTSNEEELHTSFEEAISERTLALHGRLSRLSDPEVLAIERQHRTEPLIQTIDVHASLPSHRPRTFLTGKAQQTLMYGCLAMSCTFFGFDLMGLLILHMH</sequence>
<reference evidence="3" key="1">
    <citation type="submission" date="2018-12" db="EMBL/GenBank/DDBJ databases">
        <title>Tengunoibacter tsumagoiensis gen. nov., sp. nov., Dictyobacter kobayashii sp. nov., D. alpinus sp. nov., and D. joshuensis sp. nov. and description of Dictyobacteraceae fam. nov. within the order Ktedonobacterales isolated from Tengu-no-mugimeshi.</title>
        <authorList>
            <person name="Wang C.M."/>
            <person name="Zheng Y."/>
            <person name="Sakai Y."/>
            <person name="Toyoda A."/>
            <person name="Minakuchi Y."/>
            <person name="Abe K."/>
            <person name="Yokota A."/>
            <person name="Yabe S."/>
        </authorList>
    </citation>
    <scope>NUCLEOTIDE SEQUENCE [LARGE SCALE GENOMIC DNA]</scope>
    <source>
        <strain evidence="3">Uno3</strain>
    </source>
</reference>
<proteinExistence type="predicted"/>
<dbReference type="RefSeq" id="WP_126578730.1">
    <property type="nucleotide sequence ID" value="NZ_BIFR01000001.1"/>
</dbReference>
<evidence type="ECO:0000313" key="3">
    <source>
        <dbReference type="Proteomes" id="UP000287352"/>
    </source>
</evidence>
<name>A0A401ZW33_9CHLR</name>
<organism evidence="2 3">
    <name type="scientific">Tengunoibacter tsumagoiensis</name>
    <dbReference type="NCBI Taxonomy" id="2014871"/>
    <lineage>
        <taxon>Bacteria</taxon>
        <taxon>Bacillati</taxon>
        <taxon>Chloroflexota</taxon>
        <taxon>Ktedonobacteria</taxon>
        <taxon>Ktedonobacterales</taxon>
        <taxon>Dictyobacteraceae</taxon>
        <taxon>Tengunoibacter</taxon>
    </lineage>
</organism>
<dbReference type="EMBL" id="BIFR01000001">
    <property type="protein sequence ID" value="GCE11098.1"/>
    <property type="molecule type" value="Genomic_DNA"/>
</dbReference>
<keyword evidence="1" id="KW-0812">Transmembrane</keyword>
<keyword evidence="1" id="KW-1133">Transmembrane helix</keyword>
<comment type="caution">
    <text evidence="2">The sequence shown here is derived from an EMBL/GenBank/DDBJ whole genome shotgun (WGS) entry which is preliminary data.</text>
</comment>